<evidence type="ECO:0000313" key="1">
    <source>
        <dbReference type="EMBL" id="PBK94060.1"/>
    </source>
</evidence>
<accession>A0A2H3DIZ4</accession>
<dbReference type="Proteomes" id="UP000217790">
    <property type="component" value="Unassembled WGS sequence"/>
</dbReference>
<sequence length="50" mass="5514">MSVENSILGTPEGIANESESYSKLKVGGELIVNNTKSRMQDYLTALYSFK</sequence>
<dbReference type="InParanoid" id="A0A2H3DIZ4"/>
<dbReference type="AlphaFoldDB" id="A0A2H3DIZ4"/>
<dbReference type="EMBL" id="KZ293655">
    <property type="protein sequence ID" value="PBK94060.1"/>
    <property type="molecule type" value="Genomic_DNA"/>
</dbReference>
<name>A0A2H3DIZ4_ARMGA</name>
<proteinExistence type="predicted"/>
<keyword evidence="2" id="KW-1185">Reference proteome</keyword>
<reference evidence="2" key="1">
    <citation type="journal article" date="2017" name="Nat. Ecol. Evol.">
        <title>Genome expansion and lineage-specific genetic innovations in the forest pathogenic fungi Armillaria.</title>
        <authorList>
            <person name="Sipos G."/>
            <person name="Prasanna A.N."/>
            <person name="Walter M.C."/>
            <person name="O'Connor E."/>
            <person name="Balint B."/>
            <person name="Krizsan K."/>
            <person name="Kiss B."/>
            <person name="Hess J."/>
            <person name="Varga T."/>
            <person name="Slot J."/>
            <person name="Riley R."/>
            <person name="Boka B."/>
            <person name="Rigling D."/>
            <person name="Barry K."/>
            <person name="Lee J."/>
            <person name="Mihaltcheva S."/>
            <person name="LaButti K."/>
            <person name="Lipzen A."/>
            <person name="Waldron R."/>
            <person name="Moloney N.M."/>
            <person name="Sperisen C."/>
            <person name="Kredics L."/>
            <person name="Vagvoelgyi C."/>
            <person name="Patrignani A."/>
            <person name="Fitzpatrick D."/>
            <person name="Nagy I."/>
            <person name="Doyle S."/>
            <person name="Anderson J.B."/>
            <person name="Grigoriev I.V."/>
            <person name="Gueldener U."/>
            <person name="Muensterkoetter M."/>
            <person name="Nagy L.G."/>
        </authorList>
    </citation>
    <scope>NUCLEOTIDE SEQUENCE [LARGE SCALE GENOMIC DNA]</scope>
    <source>
        <strain evidence="2">Ar21-2</strain>
    </source>
</reference>
<protein>
    <submittedName>
        <fullName evidence="1">Uncharacterized protein</fullName>
    </submittedName>
</protein>
<evidence type="ECO:0000313" key="2">
    <source>
        <dbReference type="Proteomes" id="UP000217790"/>
    </source>
</evidence>
<organism evidence="1 2">
    <name type="scientific">Armillaria gallica</name>
    <name type="common">Bulbous honey fungus</name>
    <name type="synonym">Armillaria bulbosa</name>
    <dbReference type="NCBI Taxonomy" id="47427"/>
    <lineage>
        <taxon>Eukaryota</taxon>
        <taxon>Fungi</taxon>
        <taxon>Dikarya</taxon>
        <taxon>Basidiomycota</taxon>
        <taxon>Agaricomycotina</taxon>
        <taxon>Agaricomycetes</taxon>
        <taxon>Agaricomycetidae</taxon>
        <taxon>Agaricales</taxon>
        <taxon>Marasmiineae</taxon>
        <taxon>Physalacriaceae</taxon>
        <taxon>Armillaria</taxon>
    </lineage>
</organism>
<gene>
    <name evidence="1" type="ORF">ARMGADRAFT_1079538</name>
</gene>